<dbReference type="PRINTS" id="PR01210">
    <property type="entry name" value="GGTRANSPTASE"/>
</dbReference>
<dbReference type="STRING" id="29088.A0A2Y9HM03"/>
<accession>A0A2Y9HM03</accession>
<dbReference type="GeneID" id="110584715"/>
<reference evidence="2" key="1">
    <citation type="submission" date="2025-08" db="UniProtKB">
        <authorList>
            <consortium name="RefSeq"/>
        </authorList>
    </citation>
    <scope>IDENTIFICATION</scope>
    <source>
        <tissue evidence="2">Blood</tissue>
    </source>
</reference>
<dbReference type="SUPFAM" id="SSF56235">
    <property type="entry name" value="N-terminal nucleophile aminohydrolases (Ntn hydrolases)"/>
    <property type="match status" value="1"/>
</dbReference>
<dbReference type="KEGG" id="nsu:110584715"/>
<keyword evidence="1" id="KW-1185">Reference proteome</keyword>
<proteinExistence type="predicted"/>
<keyword evidence="2" id="KW-0378">Hydrolase</keyword>
<sequence>MERSGTAAPDLVSTSQSKVCVSEGTFVPSQARRLLCQRSPAPTPGAGGTCWAGWSLATPGWALLLKPAKSTSGLPPPGSALPLPRDPIPGCPVSPSPCQSSHLLYAVPGGPSPWRPCTPLASKATPLGKYSLGSLGTLGCPPAPALAQDTPLGRNKFGGLPGVWARLGAALLLLAVAFSLAARQLYTGGDPMASLGSAAARPGGHPHHPGVYHHGAIVSPAATCSHLGRELLAAGGNVVDAGVGGALCLAVVHPHATGLGAMFWGLFYNSTSRSSTALTSGPAQTLGPGLGLPTALSTLRLLHTHFGHLPWPRLLVGPATLAREGFLVDTALAAALAARGTKGLCPLLCHADGTPLGPGARATNPKLAAVLLRAALAPTPELAGDALLSLLVRDLGLQGPSSGPTPALEAALQLAVPQGILSTTPSPSAGPELLTVLKAALRSGGPSPDPCPAPLQAPVTPVGSVLATIDSSGSVLLLASSLNSSFGSGHLSPSTGVLLSNLVAKPTASAWACPLILHGSADDTEADVLGLVASGTPAAARVMTHALLSHLAVPQTQAQPQHQQGPTPSTSVCGQGILLQVAAQAEHAHVSSVPSSCCTFQGF</sequence>
<dbReference type="AlphaFoldDB" id="A0A2Y9HM03"/>
<organism evidence="1 2">
    <name type="scientific">Neomonachus schauinslandi</name>
    <name type="common">Hawaiian monk seal</name>
    <name type="synonym">Monachus schauinslandi</name>
    <dbReference type="NCBI Taxonomy" id="29088"/>
    <lineage>
        <taxon>Eukaryota</taxon>
        <taxon>Metazoa</taxon>
        <taxon>Chordata</taxon>
        <taxon>Craniata</taxon>
        <taxon>Vertebrata</taxon>
        <taxon>Euteleostomi</taxon>
        <taxon>Mammalia</taxon>
        <taxon>Eutheria</taxon>
        <taxon>Laurasiatheria</taxon>
        <taxon>Carnivora</taxon>
        <taxon>Caniformia</taxon>
        <taxon>Pinnipedia</taxon>
        <taxon>Phocidae</taxon>
        <taxon>Monachinae</taxon>
        <taxon>Monachini</taxon>
        <taxon>Neomonachus</taxon>
    </lineage>
</organism>
<dbReference type="Proteomes" id="UP000248481">
    <property type="component" value="Chromosome 15"/>
</dbReference>
<dbReference type="InterPro" id="IPR052688">
    <property type="entry name" value="Gamma-glutamyltransfase"/>
</dbReference>
<dbReference type="PANTHER" id="PTHR47278:SF1">
    <property type="entry name" value="GLUTATHIONE HYDROLASE 6"/>
    <property type="match status" value="1"/>
</dbReference>
<dbReference type="InParanoid" id="A0A2Y9HM03"/>
<name>A0A2Y9HM03_NEOSC</name>
<evidence type="ECO:0000313" key="2">
    <source>
        <dbReference type="RefSeq" id="XP_021550545.1"/>
    </source>
</evidence>
<dbReference type="CTD" id="124975"/>
<dbReference type="PANTHER" id="PTHR47278">
    <property type="entry name" value="GLUTATHIONE HYDROLASE 6"/>
    <property type="match status" value="1"/>
</dbReference>
<dbReference type="RefSeq" id="XP_021550545.1">
    <property type="nucleotide sequence ID" value="XM_021694870.2"/>
</dbReference>
<evidence type="ECO:0000313" key="1">
    <source>
        <dbReference type="Proteomes" id="UP000248481"/>
    </source>
</evidence>
<dbReference type="Pfam" id="PF01019">
    <property type="entry name" value="G_glu_transpept"/>
    <property type="match status" value="2"/>
</dbReference>
<protein>
    <submittedName>
        <fullName evidence="2">Glutathione hydrolase 6 isoform X1</fullName>
    </submittedName>
</protein>
<dbReference type="GO" id="GO:0016787">
    <property type="term" value="F:hydrolase activity"/>
    <property type="evidence" value="ECO:0007669"/>
    <property type="project" value="UniProtKB-KW"/>
</dbReference>
<dbReference type="InterPro" id="IPR029055">
    <property type="entry name" value="Ntn_hydrolases_N"/>
</dbReference>
<dbReference type="GO" id="GO:0070062">
    <property type="term" value="C:extracellular exosome"/>
    <property type="evidence" value="ECO:0007669"/>
    <property type="project" value="TreeGrafter"/>
</dbReference>
<gene>
    <name evidence="2" type="primary">GGT6</name>
</gene>